<proteinExistence type="predicted"/>
<dbReference type="KEGG" id="mar:MAE_53290"/>
<dbReference type="AlphaFoldDB" id="B0JYB3"/>
<dbReference type="EMBL" id="AP009552">
    <property type="protein sequence ID" value="BAG05151.1"/>
    <property type="molecule type" value="Genomic_DNA"/>
</dbReference>
<evidence type="ECO:0000313" key="1">
    <source>
        <dbReference type="EMBL" id="BAG05151.1"/>
    </source>
</evidence>
<reference evidence="1 2" key="1">
    <citation type="journal article" date="2007" name="DNA Res.">
        <title>Complete genomic structure of the bloom-forming toxic cyanobacterium Microcystis aeruginosa NIES-843.</title>
        <authorList>
            <person name="Kaneko T."/>
            <person name="Nakajima N."/>
            <person name="Okamoto S."/>
            <person name="Suzuki I."/>
            <person name="Tanabe Y."/>
            <person name="Tamaoki M."/>
            <person name="Nakamura Y."/>
            <person name="Kasai F."/>
            <person name="Watanabe A."/>
            <person name="Kawashima K."/>
            <person name="Kishida Y."/>
            <person name="Ono A."/>
            <person name="Shimizu Y."/>
            <person name="Takahashi C."/>
            <person name="Minami C."/>
            <person name="Fujishiro T."/>
            <person name="Kohara M."/>
            <person name="Katoh M."/>
            <person name="Nakazaki N."/>
            <person name="Nakayama S."/>
            <person name="Yamada M."/>
            <person name="Tabata S."/>
            <person name="Watanabe M.M."/>
        </authorList>
    </citation>
    <scope>NUCLEOTIDE SEQUENCE [LARGE SCALE GENOMIC DNA]</scope>
    <source>
        <strain evidence="2">NIES-843 / IAM M-247</strain>
    </source>
</reference>
<organism evidence="1 2">
    <name type="scientific">Microcystis aeruginosa (strain NIES-843 / IAM M-2473)</name>
    <dbReference type="NCBI Taxonomy" id="449447"/>
    <lineage>
        <taxon>Bacteria</taxon>
        <taxon>Bacillati</taxon>
        <taxon>Cyanobacteriota</taxon>
        <taxon>Cyanophyceae</taxon>
        <taxon>Oscillatoriophycideae</taxon>
        <taxon>Chroococcales</taxon>
        <taxon>Microcystaceae</taxon>
        <taxon>Microcystis</taxon>
    </lineage>
</organism>
<dbReference type="Proteomes" id="UP000001510">
    <property type="component" value="Chromosome"/>
</dbReference>
<dbReference type="PaxDb" id="449447-MAE_53290"/>
<gene>
    <name evidence="1" type="ordered locus">MAE_53290</name>
</gene>
<dbReference type="HOGENOM" id="CLU_2936452_0_0_3"/>
<sequence length="60" mass="6818">MLSRYSGQRKGRRFWAVSIGCGLRSRVLGDRFRGQTNPIQEAVGRGGCQRNRIIKIGLRK</sequence>
<dbReference type="EnsemblBacteria" id="BAG05151">
    <property type="protein sequence ID" value="BAG05151"/>
    <property type="gene ID" value="MAE_53290"/>
</dbReference>
<keyword evidence="2" id="KW-1185">Reference proteome</keyword>
<protein>
    <submittedName>
        <fullName evidence="1">Uncharacterized protein</fullName>
    </submittedName>
</protein>
<accession>B0JYB3</accession>
<name>B0JYB3_MICAN</name>
<evidence type="ECO:0000313" key="2">
    <source>
        <dbReference type="Proteomes" id="UP000001510"/>
    </source>
</evidence>